<organism evidence="3 4">
    <name type="scientific">Luteolibacter yonseiensis</name>
    <dbReference type="NCBI Taxonomy" id="1144680"/>
    <lineage>
        <taxon>Bacteria</taxon>
        <taxon>Pseudomonadati</taxon>
        <taxon>Verrucomicrobiota</taxon>
        <taxon>Verrucomicrobiia</taxon>
        <taxon>Verrucomicrobiales</taxon>
        <taxon>Verrucomicrobiaceae</taxon>
        <taxon>Luteolibacter</taxon>
    </lineage>
</organism>
<dbReference type="RefSeq" id="WP_200352605.1">
    <property type="nucleotide sequence ID" value="NZ_BAABHZ010000001.1"/>
</dbReference>
<feature type="compositionally biased region" description="Acidic residues" evidence="1">
    <location>
        <begin position="400"/>
        <end position="417"/>
    </location>
</feature>
<accession>A0A934VD05</accession>
<evidence type="ECO:0000313" key="3">
    <source>
        <dbReference type="EMBL" id="MBK1817670.1"/>
    </source>
</evidence>
<keyword evidence="4" id="KW-1185">Reference proteome</keyword>
<feature type="region of interest" description="Disordered" evidence="1">
    <location>
        <begin position="400"/>
        <end position="430"/>
    </location>
</feature>
<name>A0A934VD05_9BACT</name>
<dbReference type="PANTHER" id="PTHR19328:SF75">
    <property type="entry name" value="ALDOSE SUGAR DEHYDROGENASE YLII"/>
    <property type="match status" value="1"/>
</dbReference>
<dbReference type="InterPro" id="IPR011042">
    <property type="entry name" value="6-blade_b-propeller_TolB-like"/>
</dbReference>
<proteinExistence type="predicted"/>
<comment type="caution">
    <text evidence="3">The sequence shown here is derived from an EMBL/GenBank/DDBJ whole genome shotgun (WGS) entry which is preliminary data.</text>
</comment>
<dbReference type="AlphaFoldDB" id="A0A934VD05"/>
<evidence type="ECO:0000313" key="4">
    <source>
        <dbReference type="Proteomes" id="UP000600139"/>
    </source>
</evidence>
<evidence type="ECO:0000259" key="2">
    <source>
        <dbReference type="Pfam" id="PF07995"/>
    </source>
</evidence>
<reference evidence="3" key="1">
    <citation type="submission" date="2021-01" db="EMBL/GenBank/DDBJ databases">
        <title>Modified the classification status of verrucomicrobia.</title>
        <authorList>
            <person name="Feng X."/>
        </authorList>
    </citation>
    <scope>NUCLEOTIDE SEQUENCE</scope>
    <source>
        <strain evidence="3">JCM 18052</strain>
    </source>
</reference>
<protein>
    <submittedName>
        <fullName evidence="3">PQQ-dependent sugar dehydrogenase</fullName>
    </submittedName>
</protein>
<dbReference type="PANTHER" id="PTHR19328">
    <property type="entry name" value="HEDGEHOG-INTERACTING PROTEIN"/>
    <property type="match status" value="1"/>
</dbReference>
<dbReference type="InterPro" id="IPR012938">
    <property type="entry name" value="Glc/Sorbosone_DH"/>
</dbReference>
<dbReference type="SUPFAM" id="SSF50952">
    <property type="entry name" value="Soluble quinoprotein glucose dehydrogenase"/>
    <property type="match status" value="1"/>
</dbReference>
<feature type="domain" description="Glucose/Sorbosone dehydrogenase" evidence="2">
    <location>
        <begin position="53"/>
        <end position="338"/>
    </location>
</feature>
<sequence>MPEPLKILLTLAMVACLPTVSRADLQLKITPAYPALSFDDNATALAITPGKNPRAVVAFQRGQIRVLPEDKDSADAPLFLDLREKMREETGFEEGLHGLAFHPSFATERRVFVCYSQRDPRRTVLSEFKVPAEGPLRADPASEQVLLDLPHPIGNHWGGGIAFGPDGYLYISIGDGGVRDDPYRLGQNLWTLHGKILRIDINGRTSFQPYKIPPDNPFVDKQEIRDEIWATGFRNPWGMSFDKVTGTLWCGDVGQDAWEEVNLVKAGGNYGWSEREGPARFEARANAPQENTTFIDPIHSYAHSEGISVTGGFVYRGKRFRGLKGSYLFGDWGTGIIWSLSWNPKDGTAIGTKPVYTTTPDGIRFNPTVIAADAAGEPLFFSHSPSIIYTLADSLLADAEISEDAQVEEPPTPEDATELPGDPETTEGES</sequence>
<dbReference type="Gene3D" id="2.120.10.30">
    <property type="entry name" value="TolB, C-terminal domain"/>
    <property type="match status" value="1"/>
</dbReference>
<gene>
    <name evidence="3" type="ORF">JIN84_18770</name>
</gene>
<evidence type="ECO:0000256" key="1">
    <source>
        <dbReference type="SAM" id="MobiDB-lite"/>
    </source>
</evidence>
<dbReference type="Pfam" id="PF07995">
    <property type="entry name" value="GSDH"/>
    <property type="match status" value="1"/>
</dbReference>
<dbReference type="EMBL" id="JAENIK010000012">
    <property type="protein sequence ID" value="MBK1817670.1"/>
    <property type="molecule type" value="Genomic_DNA"/>
</dbReference>
<dbReference type="Proteomes" id="UP000600139">
    <property type="component" value="Unassembled WGS sequence"/>
</dbReference>
<dbReference type="InterPro" id="IPR011041">
    <property type="entry name" value="Quinoprot_gluc/sorb_DH_b-prop"/>
</dbReference>